<keyword evidence="4" id="KW-1185">Reference proteome</keyword>
<dbReference type="EMBL" id="MU089517">
    <property type="protein sequence ID" value="KAF7852328.1"/>
    <property type="molecule type" value="Genomic_DNA"/>
</dbReference>
<accession>A0A8T0CXK2</accession>
<dbReference type="InterPro" id="IPR040256">
    <property type="entry name" value="At4g02000-like"/>
</dbReference>
<evidence type="ECO:0000256" key="1">
    <source>
        <dbReference type="SAM" id="MobiDB-lite"/>
    </source>
</evidence>
<dbReference type="OrthoDB" id="1461560at2759"/>
<comment type="caution">
    <text evidence="3">The sequence shown here is derived from an EMBL/GenBank/DDBJ whole genome shotgun (WGS) entry which is preliminary data.</text>
</comment>
<evidence type="ECO:0000313" key="4">
    <source>
        <dbReference type="Proteomes" id="UP000806378"/>
    </source>
</evidence>
<dbReference type="PANTHER" id="PTHR31286:SF180">
    <property type="entry name" value="OS10G0362600 PROTEIN"/>
    <property type="match status" value="1"/>
</dbReference>
<organism evidence="3 4">
    <name type="scientific">Corymbia citriodora subsp. variegata</name>
    <dbReference type="NCBI Taxonomy" id="360336"/>
    <lineage>
        <taxon>Eukaryota</taxon>
        <taxon>Viridiplantae</taxon>
        <taxon>Streptophyta</taxon>
        <taxon>Embryophyta</taxon>
        <taxon>Tracheophyta</taxon>
        <taxon>Spermatophyta</taxon>
        <taxon>Magnoliopsida</taxon>
        <taxon>eudicotyledons</taxon>
        <taxon>Gunneridae</taxon>
        <taxon>Pentapetalae</taxon>
        <taxon>rosids</taxon>
        <taxon>malvids</taxon>
        <taxon>Myrtales</taxon>
        <taxon>Myrtaceae</taxon>
        <taxon>Myrtoideae</taxon>
        <taxon>Eucalypteae</taxon>
        <taxon>Corymbia</taxon>
    </lineage>
</organism>
<protein>
    <recommendedName>
        <fullName evidence="2">DUF4283 domain-containing protein</fullName>
    </recommendedName>
</protein>
<dbReference type="Proteomes" id="UP000806378">
    <property type="component" value="Unassembled WGS sequence"/>
</dbReference>
<feature type="region of interest" description="Disordered" evidence="1">
    <location>
        <begin position="1"/>
        <end position="49"/>
    </location>
</feature>
<gene>
    <name evidence="3" type="ORF">BT93_L4620</name>
</gene>
<dbReference type="Pfam" id="PF14111">
    <property type="entry name" value="DUF4283"/>
    <property type="match status" value="1"/>
</dbReference>
<dbReference type="InterPro" id="IPR025558">
    <property type="entry name" value="DUF4283"/>
</dbReference>
<dbReference type="Gramene" id="rna-gnl|WGS:JABURB|Cocit.L4620.1">
    <property type="protein sequence ID" value="cds-KAF7852328.1"/>
    <property type="gene ID" value="gene-BT93_L4620"/>
</dbReference>
<sequence>MEKELPAINAQSGLGGGRNRSRSRAPVGRNLSRGRTGFRDRSVMGGSNIDAGPSSVAAIQNVTSNVAGSVLEGSNGSIAGAGRIPTRSLNVDFAGSVIGGTVSAGSVIETHGLADRNSIGVAGAGSVYGGTVSAGSVTETHGLADRNLTGVAGSGSVFVGSHVVNADAVRSSTRLTSGVASSALGGPHGAGAARNSARRLNGDNAGSLCGGSGIVGVDNAAIRPDFPPAATNRPPLLQQQSGNQPTAPRSWANVARAAAQGYSLTYYPLNSAANNVVDCSEEDLDAADPLWKECLVGYFVGKKLPFKLVETALKHLWGHRLFEVKANDQGFYFFHIPDSEFRRKIIEGGPLTVARVPLILQQWHPMLELKKEEHSSVPVWIRLKNLPYGLWSSQGLSKVASAVGKPLYVDQRTEQLKMISFARVCVELNASKPCCDSINVLLNGATRVVEVEYEWKPTSCQTCGVFGHRCPASNPCPAQFMQATQP</sequence>
<name>A0A8T0CXK2_CORYI</name>
<feature type="region of interest" description="Disordered" evidence="1">
    <location>
        <begin position="225"/>
        <end position="249"/>
    </location>
</feature>
<dbReference type="AlphaFoldDB" id="A0A8T0CXK2"/>
<feature type="compositionally biased region" description="Polar residues" evidence="1">
    <location>
        <begin position="237"/>
        <end position="247"/>
    </location>
</feature>
<feature type="domain" description="DUF4283" evidence="2">
    <location>
        <begin position="290"/>
        <end position="368"/>
    </location>
</feature>
<evidence type="ECO:0000313" key="3">
    <source>
        <dbReference type="EMBL" id="KAF7852328.1"/>
    </source>
</evidence>
<evidence type="ECO:0000259" key="2">
    <source>
        <dbReference type="Pfam" id="PF14111"/>
    </source>
</evidence>
<dbReference type="PANTHER" id="PTHR31286">
    <property type="entry name" value="GLYCINE-RICH CELL WALL STRUCTURAL PROTEIN 1.8-LIKE"/>
    <property type="match status" value="1"/>
</dbReference>
<proteinExistence type="predicted"/>
<reference evidence="3" key="1">
    <citation type="submission" date="2020-05" db="EMBL/GenBank/DDBJ databases">
        <title>WGS assembly of Corymbia citriodora subspecies variegata.</title>
        <authorList>
            <person name="Barry K."/>
            <person name="Hundley H."/>
            <person name="Shu S."/>
            <person name="Jenkins J."/>
            <person name="Grimwood J."/>
            <person name="Baten A."/>
        </authorList>
    </citation>
    <scope>NUCLEOTIDE SEQUENCE</scope>
    <source>
        <strain evidence="3">CV2-018</strain>
    </source>
</reference>